<keyword evidence="5 10" id="KW-0328">Glycosyltransferase</keyword>
<dbReference type="Proteomes" id="UP000663864">
    <property type="component" value="Unassembled WGS sequence"/>
</dbReference>
<gene>
    <name evidence="14" type="ORF">FNK824_LOCUS16664</name>
    <name evidence="15" type="ORF">JBS370_LOCUS27422</name>
    <name evidence="11" type="ORF">RFH988_LOCUS31765</name>
    <name evidence="12" type="ORF">SEV965_LOCUS29130</name>
    <name evidence="13" type="ORF">ZHD862_LOCUS31955</name>
</gene>
<dbReference type="GO" id="GO:0090729">
    <property type="term" value="F:toxin activity"/>
    <property type="evidence" value="ECO:0007669"/>
    <property type="project" value="UniProtKB-KW"/>
</dbReference>
<dbReference type="Proteomes" id="UP000663874">
    <property type="component" value="Unassembled WGS sequence"/>
</dbReference>
<dbReference type="EMBL" id="CAJNOU010002882">
    <property type="protein sequence ID" value="CAF1356180.1"/>
    <property type="molecule type" value="Genomic_DNA"/>
</dbReference>
<dbReference type="GO" id="GO:0016779">
    <property type="term" value="F:nucleotidyltransferase activity"/>
    <property type="evidence" value="ECO:0007669"/>
    <property type="project" value="UniProtKB-KW"/>
</dbReference>
<dbReference type="GO" id="GO:0005576">
    <property type="term" value="C:extracellular region"/>
    <property type="evidence" value="ECO:0007669"/>
    <property type="project" value="UniProtKB-SubCell"/>
</dbReference>
<evidence type="ECO:0000256" key="9">
    <source>
        <dbReference type="ARBA" id="ARBA00047597"/>
    </source>
</evidence>
<proteinExistence type="inferred from homology"/>
<comment type="similarity">
    <text evidence="2 10">Belongs to the Arg-specific ADP-ribosyltransferase family.</text>
</comment>
<evidence type="ECO:0000256" key="5">
    <source>
        <dbReference type="ARBA" id="ARBA00022676"/>
    </source>
</evidence>
<reference evidence="12" key="1">
    <citation type="submission" date="2021-02" db="EMBL/GenBank/DDBJ databases">
        <authorList>
            <person name="Nowell W R."/>
        </authorList>
    </citation>
    <scope>NUCLEOTIDE SEQUENCE</scope>
</reference>
<organism evidence="12 16">
    <name type="scientific">Rotaria sordida</name>
    <dbReference type="NCBI Taxonomy" id="392033"/>
    <lineage>
        <taxon>Eukaryota</taxon>
        <taxon>Metazoa</taxon>
        <taxon>Spiralia</taxon>
        <taxon>Gnathifera</taxon>
        <taxon>Rotifera</taxon>
        <taxon>Eurotatoria</taxon>
        <taxon>Bdelloidea</taxon>
        <taxon>Philodinida</taxon>
        <taxon>Philodinidae</taxon>
        <taxon>Rotaria</taxon>
    </lineage>
</organism>
<evidence type="ECO:0000256" key="10">
    <source>
        <dbReference type="RuleBase" id="RU361228"/>
    </source>
</evidence>
<dbReference type="EMBL" id="CAJOBD010005147">
    <property type="protein sequence ID" value="CAF4021266.1"/>
    <property type="molecule type" value="Genomic_DNA"/>
</dbReference>
<dbReference type="Proteomes" id="UP000663889">
    <property type="component" value="Unassembled WGS sequence"/>
</dbReference>
<dbReference type="EMBL" id="CAJOBE010002549">
    <property type="protein sequence ID" value="CAF3829500.1"/>
    <property type="molecule type" value="Genomic_DNA"/>
</dbReference>
<evidence type="ECO:0000256" key="2">
    <source>
        <dbReference type="ARBA" id="ARBA00009558"/>
    </source>
</evidence>
<dbReference type="PANTHER" id="PTHR10339">
    <property type="entry name" value="ADP-RIBOSYLTRANSFERASE"/>
    <property type="match status" value="1"/>
</dbReference>
<evidence type="ECO:0000313" key="15">
    <source>
        <dbReference type="EMBL" id="CAF4021266.1"/>
    </source>
</evidence>
<dbReference type="PROSITE" id="PS51996">
    <property type="entry name" value="TR_MART"/>
    <property type="match status" value="1"/>
</dbReference>
<evidence type="ECO:0000313" key="13">
    <source>
        <dbReference type="EMBL" id="CAF1377816.1"/>
    </source>
</evidence>
<dbReference type="PANTHER" id="PTHR10339:SF25">
    <property type="entry name" value="SECRETED EXOENZYME S"/>
    <property type="match status" value="1"/>
</dbReference>
<dbReference type="AlphaFoldDB" id="A0A815HMR9"/>
<dbReference type="Pfam" id="PF01129">
    <property type="entry name" value="ART"/>
    <property type="match status" value="1"/>
</dbReference>
<dbReference type="GO" id="GO:0003950">
    <property type="term" value="F:NAD+ poly-ADP-ribosyltransferase activity"/>
    <property type="evidence" value="ECO:0007669"/>
    <property type="project" value="TreeGrafter"/>
</dbReference>
<evidence type="ECO:0000256" key="8">
    <source>
        <dbReference type="ARBA" id="ARBA00023026"/>
    </source>
</evidence>
<evidence type="ECO:0000313" key="12">
    <source>
        <dbReference type="EMBL" id="CAF1356180.1"/>
    </source>
</evidence>
<sequence>MAVGGGDEKIVQRVLRLTDIAQEPSDFLMPISGYEKMPIVTLEEAVEPLVPLLPAVKSYAYAAKKRCKKPADNLTQDESASIMLYSMGWEPLDECLYCALNAALRSTNRTKLKPWFLYLRLFLAALFRLPSIPPLMVYRGAKLDLSPQFEKGETIVWWGFSSCTTSIEVLQSEQFLGMTGTRTMFNIHCHSAKDIRKHSFYPSEDEVLLLAATEFKVKGILDQGHGLHTIQLEEIQSDEPLLIPVPVTTGSNDPSADQFKNLKINNDATGSYTNIIQSTTKKPQSSQKEQIFVPVNISSKSGMYYYRKG</sequence>
<evidence type="ECO:0000256" key="7">
    <source>
        <dbReference type="ARBA" id="ARBA00022695"/>
    </source>
</evidence>
<dbReference type="EMBL" id="CAJNOT010003328">
    <property type="protein sequence ID" value="CAF1377816.1"/>
    <property type="molecule type" value="Genomic_DNA"/>
</dbReference>
<accession>A0A815HMR9</accession>
<dbReference type="EC" id="2.4.2.31" evidence="10"/>
<dbReference type="Gene3D" id="3.90.176.10">
    <property type="entry name" value="Toxin ADP-ribosyltransferase, Chain A, domain 1"/>
    <property type="match status" value="1"/>
</dbReference>
<dbReference type="EMBL" id="CAJNOO010003509">
    <property type="protein sequence ID" value="CAF1340711.1"/>
    <property type="molecule type" value="Genomic_DNA"/>
</dbReference>
<dbReference type="GO" id="GO:0106274">
    <property type="term" value="F:NAD+-protein-arginine ADP-ribosyltransferase activity"/>
    <property type="evidence" value="ECO:0007669"/>
    <property type="project" value="UniProtKB-EC"/>
</dbReference>
<evidence type="ECO:0000256" key="3">
    <source>
        <dbReference type="ARBA" id="ARBA00022525"/>
    </source>
</evidence>
<dbReference type="InterPro" id="IPR050999">
    <property type="entry name" value="ADP-ribosyltransferase_ARG"/>
</dbReference>
<protein>
    <recommendedName>
        <fullName evidence="10">NAD(P)(+)--arginine ADP-ribosyltransferase</fullName>
        <ecNumber evidence="10">2.4.2.31</ecNumber>
    </recommendedName>
    <alternativeName>
        <fullName evidence="10">Mono(ADP-ribosyl)transferase</fullName>
    </alternativeName>
</protein>
<dbReference type="Proteomes" id="UP000663836">
    <property type="component" value="Unassembled WGS sequence"/>
</dbReference>
<dbReference type="SUPFAM" id="SSF56399">
    <property type="entry name" value="ADP-ribosylation"/>
    <property type="match status" value="1"/>
</dbReference>
<comment type="caution">
    <text evidence="12">The sequence shown here is derived from an EMBL/GenBank/DDBJ whole genome shotgun (WGS) entry which is preliminary data.</text>
</comment>
<name>A0A815HMR9_9BILA</name>
<keyword evidence="10" id="KW-0520">NAD</keyword>
<dbReference type="Proteomes" id="UP000663882">
    <property type="component" value="Unassembled WGS sequence"/>
</dbReference>
<evidence type="ECO:0000256" key="6">
    <source>
        <dbReference type="ARBA" id="ARBA00022679"/>
    </source>
</evidence>
<keyword evidence="3" id="KW-0964">Secreted</keyword>
<keyword evidence="7" id="KW-0548">Nucleotidyltransferase</keyword>
<evidence type="ECO:0000313" key="14">
    <source>
        <dbReference type="EMBL" id="CAF3829500.1"/>
    </source>
</evidence>
<evidence type="ECO:0000256" key="4">
    <source>
        <dbReference type="ARBA" id="ARBA00022656"/>
    </source>
</evidence>
<evidence type="ECO:0000313" key="16">
    <source>
        <dbReference type="Proteomes" id="UP000663889"/>
    </source>
</evidence>
<dbReference type="OrthoDB" id="10038326at2759"/>
<dbReference type="InterPro" id="IPR000768">
    <property type="entry name" value="ART"/>
</dbReference>
<comment type="catalytic activity">
    <reaction evidence="9 10">
        <text>L-arginyl-[protein] + NAD(+) = N(omega)-(ADP-D-ribosyl)-L-arginyl-[protein] + nicotinamide + H(+)</text>
        <dbReference type="Rhea" id="RHEA:19149"/>
        <dbReference type="Rhea" id="RHEA-COMP:10532"/>
        <dbReference type="Rhea" id="RHEA-COMP:15087"/>
        <dbReference type="ChEBI" id="CHEBI:15378"/>
        <dbReference type="ChEBI" id="CHEBI:17154"/>
        <dbReference type="ChEBI" id="CHEBI:29965"/>
        <dbReference type="ChEBI" id="CHEBI:57540"/>
        <dbReference type="ChEBI" id="CHEBI:142554"/>
        <dbReference type="EC" id="2.4.2.31"/>
    </reaction>
</comment>
<keyword evidence="6 10" id="KW-0808">Transferase</keyword>
<evidence type="ECO:0000256" key="1">
    <source>
        <dbReference type="ARBA" id="ARBA00004613"/>
    </source>
</evidence>
<keyword evidence="10" id="KW-0521">NADP</keyword>
<keyword evidence="4" id="KW-0800">Toxin</keyword>
<comment type="subcellular location">
    <subcellularLocation>
        <location evidence="1">Secreted</location>
    </subcellularLocation>
</comment>
<keyword evidence="8" id="KW-0843">Virulence</keyword>
<evidence type="ECO:0000313" key="11">
    <source>
        <dbReference type="EMBL" id="CAF1340711.1"/>
    </source>
</evidence>